<dbReference type="InterPro" id="IPR011703">
    <property type="entry name" value="ATPase_AAA-3"/>
</dbReference>
<dbReference type="Gene3D" id="3.40.50.300">
    <property type="entry name" value="P-loop containing nucleotide triphosphate hydrolases"/>
    <property type="match status" value="1"/>
</dbReference>
<dbReference type="InterPro" id="IPR050764">
    <property type="entry name" value="CbbQ/NirQ/NorQ/GpvN"/>
</dbReference>
<dbReference type="GO" id="GO:0005524">
    <property type="term" value="F:ATP binding"/>
    <property type="evidence" value="ECO:0007669"/>
    <property type="project" value="InterPro"/>
</dbReference>
<proteinExistence type="predicted"/>
<dbReference type="AlphaFoldDB" id="A0A8J7WAB7"/>
<reference evidence="2" key="1">
    <citation type="submission" date="2021-04" db="EMBL/GenBank/DDBJ databases">
        <authorList>
            <person name="Yoon J."/>
        </authorList>
    </citation>
    <scope>NUCLEOTIDE SEQUENCE</scope>
    <source>
        <strain evidence="2">KMU-90</strain>
    </source>
</reference>
<sequence>MTVNARHLPAGAALEVLRHAWQAQAAGALTASWMLHGRPGVGKTQIVTDLAAEIGALLFDLRLTTIEPQDLRGLPYYDHETRRTVWYRPEDLPDTGPAVLFLDELTAAAPQLQPVVYGLLQERRVGGHRLPDDVLLVAAGNMVEDGALAYEMGTALSDRLIHLVVTAEAEDWLRGFALPRGLHPAVTAFIRTRPDLLETTEEALRRGETVACTPRSWERVSQIMVAAPARRIRDAMIAGTVGAAAAAEFALVADDVAASVQIADMLACPRRQRTALYPASLHGLTALACALPQAVDRATLPAGIEILEDMRHLGGDRFSRLPLSELAAFGFEALIARALDQGWEDAFAGSDAYAAYAAARQQAGL</sequence>
<evidence type="ECO:0000313" key="2">
    <source>
        <dbReference type="EMBL" id="MBS0123117.1"/>
    </source>
</evidence>
<dbReference type="PANTHER" id="PTHR42759">
    <property type="entry name" value="MOXR FAMILY PROTEIN"/>
    <property type="match status" value="1"/>
</dbReference>
<dbReference type="PANTHER" id="PTHR42759:SF1">
    <property type="entry name" value="MAGNESIUM-CHELATASE SUBUNIT CHLD"/>
    <property type="match status" value="1"/>
</dbReference>
<evidence type="ECO:0000259" key="1">
    <source>
        <dbReference type="SMART" id="SM00382"/>
    </source>
</evidence>
<dbReference type="RefSeq" id="WP_212535075.1">
    <property type="nucleotide sequence ID" value="NZ_JAGTUU010000001.1"/>
</dbReference>
<name>A0A8J7WAB7_9RHOB</name>
<dbReference type="SMART" id="SM00382">
    <property type="entry name" value="AAA"/>
    <property type="match status" value="1"/>
</dbReference>
<dbReference type="SUPFAM" id="SSF52540">
    <property type="entry name" value="P-loop containing nucleoside triphosphate hydrolases"/>
    <property type="match status" value="1"/>
</dbReference>
<protein>
    <submittedName>
        <fullName evidence="2">AAA family ATPase</fullName>
    </submittedName>
</protein>
<organism evidence="2 3">
    <name type="scientific">Thetidibacter halocola</name>
    <dbReference type="NCBI Taxonomy" id="2827239"/>
    <lineage>
        <taxon>Bacteria</taxon>
        <taxon>Pseudomonadati</taxon>
        <taxon>Pseudomonadota</taxon>
        <taxon>Alphaproteobacteria</taxon>
        <taxon>Rhodobacterales</taxon>
        <taxon>Roseobacteraceae</taxon>
        <taxon>Thetidibacter</taxon>
    </lineage>
</organism>
<feature type="domain" description="AAA+ ATPase" evidence="1">
    <location>
        <begin position="29"/>
        <end position="166"/>
    </location>
</feature>
<accession>A0A8J7WAB7</accession>
<dbReference type="InterPro" id="IPR003593">
    <property type="entry name" value="AAA+_ATPase"/>
</dbReference>
<comment type="caution">
    <text evidence="2">The sequence shown here is derived from an EMBL/GenBank/DDBJ whole genome shotgun (WGS) entry which is preliminary data.</text>
</comment>
<gene>
    <name evidence="2" type="ORF">KB874_03135</name>
</gene>
<dbReference type="GO" id="GO:0016887">
    <property type="term" value="F:ATP hydrolysis activity"/>
    <property type="evidence" value="ECO:0007669"/>
    <property type="project" value="InterPro"/>
</dbReference>
<evidence type="ECO:0000313" key="3">
    <source>
        <dbReference type="Proteomes" id="UP000681356"/>
    </source>
</evidence>
<keyword evidence="3" id="KW-1185">Reference proteome</keyword>
<dbReference type="InterPro" id="IPR027417">
    <property type="entry name" value="P-loop_NTPase"/>
</dbReference>
<dbReference type="EMBL" id="JAGTUU010000001">
    <property type="protein sequence ID" value="MBS0123117.1"/>
    <property type="molecule type" value="Genomic_DNA"/>
</dbReference>
<dbReference type="Pfam" id="PF07726">
    <property type="entry name" value="AAA_3"/>
    <property type="match status" value="1"/>
</dbReference>
<dbReference type="Proteomes" id="UP000681356">
    <property type="component" value="Unassembled WGS sequence"/>
</dbReference>